<evidence type="ECO:0000313" key="6">
    <source>
        <dbReference type="Proteomes" id="UP001642483"/>
    </source>
</evidence>
<proteinExistence type="predicted"/>
<gene>
    <name evidence="5" type="ORF">CVLEPA_LOCUS27392</name>
</gene>
<dbReference type="SMART" id="SM00408">
    <property type="entry name" value="IGc2"/>
    <property type="match status" value="3"/>
</dbReference>
<feature type="domain" description="Ig-like" evidence="4">
    <location>
        <begin position="332"/>
        <end position="425"/>
    </location>
</feature>
<organism evidence="5 6">
    <name type="scientific">Clavelina lepadiformis</name>
    <name type="common">Light-bulb sea squirt</name>
    <name type="synonym">Ascidia lepadiformis</name>
    <dbReference type="NCBI Taxonomy" id="159417"/>
    <lineage>
        <taxon>Eukaryota</taxon>
        <taxon>Metazoa</taxon>
        <taxon>Chordata</taxon>
        <taxon>Tunicata</taxon>
        <taxon>Ascidiacea</taxon>
        <taxon>Aplousobranchia</taxon>
        <taxon>Clavelinidae</taxon>
        <taxon>Clavelina</taxon>
    </lineage>
</organism>
<dbReference type="PANTHER" id="PTHR45889:SF8">
    <property type="entry name" value="IG-LIKE DOMAIN-CONTAINING PROTEIN"/>
    <property type="match status" value="1"/>
</dbReference>
<evidence type="ECO:0000256" key="2">
    <source>
        <dbReference type="SAM" id="Phobius"/>
    </source>
</evidence>
<protein>
    <recommendedName>
        <fullName evidence="4">Ig-like domain-containing protein</fullName>
    </recommendedName>
</protein>
<feature type="region of interest" description="Disordered" evidence="1">
    <location>
        <begin position="580"/>
        <end position="616"/>
    </location>
</feature>
<dbReference type="InterPro" id="IPR007110">
    <property type="entry name" value="Ig-like_dom"/>
</dbReference>
<dbReference type="InterPro" id="IPR003598">
    <property type="entry name" value="Ig_sub2"/>
</dbReference>
<feature type="compositionally biased region" description="Basic and acidic residues" evidence="1">
    <location>
        <begin position="592"/>
        <end position="609"/>
    </location>
</feature>
<evidence type="ECO:0000259" key="4">
    <source>
        <dbReference type="PROSITE" id="PS50835"/>
    </source>
</evidence>
<evidence type="ECO:0000313" key="5">
    <source>
        <dbReference type="EMBL" id="CAK8694125.1"/>
    </source>
</evidence>
<dbReference type="InterPro" id="IPR013783">
    <property type="entry name" value="Ig-like_fold"/>
</dbReference>
<evidence type="ECO:0000256" key="1">
    <source>
        <dbReference type="SAM" id="MobiDB-lite"/>
    </source>
</evidence>
<dbReference type="InterPro" id="IPR003599">
    <property type="entry name" value="Ig_sub"/>
</dbReference>
<name>A0ABP0GV31_CLALP</name>
<dbReference type="PROSITE" id="PS50835">
    <property type="entry name" value="IG_LIKE"/>
    <property type="match status" value="3"/>
</dbReference>
<keyword evidence="2" id="KW-0472">Membrane</keyword>
<keyword evidence="6" id="KW-1185">Reference proteome</keyword>
<comment type="caution">
    <text evidence="5">The sequence shown here is derived from an EMBL/GenBank/DDBJ whole genome shotgun (WGS) entry which is preliminary data.</text>
</comment>
<dbReference type="CDD" id="cd00096">
    <property type="entry name" value="Ig"/>
    <property type="match status" value="2"/>
</dbReference>
<dbReference type="SUPFAM" id="SSF48726">
    <property type="entry name" value="Immunoglobulin"/>
    <property type="match status" value="3"/>
</dbReference>
<feature type="transmembrane region" description="Helical" evidence="2">
    <location>
        <begin position="536"/>
        <end position="557"/>
    </location>
</feature>
<evidence type="ECO:0000256" key="3">
    <source>
        <dbReference type="SAM" id="SignalP"/>
    </source>
</evidence>
<feature type="domain" description="Ig-like" evidence="4">
    <location>
        <begin position="143"/>
        <end position="258"/>
    </location>
</feature>
<accession>A0ABP0GV31</accession>
<feature type="domain" description="Ig-like" evidence="4">
    <location>
        <begin position="446"/>
        <end position="520"/>
    </location>
</feature>
<sequence length="616" mass="66091">MNAVCLLVLVFAVYSQAQNSFELMLEDVEVAENTDAKIPCSYVATGELVTESPTIKWKVEQGDQLHVIYTFKQDDEAGSGPRSVEGLNRTYSVDDDGALVIPTATLADNKIMGKLNCEVDFGKTGSKNGAIMFSVYAVADTNPIIMLEKDTIFEAGEKMDIGFCETGFGYPEPKITFYRGGEEVESSSGSESLDKSDGENDALSEFLGDKATTSKGMKTSSKRYLKKLLTKEDDNAQFYCMVTSGGSKPANQQQRNASFPLFRVHYPTDTVTLRASSKTSFVGDQLSLTCDANGNPSPSIILDGQPSTTMNIDVTKNDDGREITCSAQYSQPDVEAIREVYTINVVYTDGVKVSGDGKVNLGGSTTLSCSVNSKPPSTVHWTKNGVVISNSGELMIENAQFNDAGTYECVAENQFNQLKSSDTVDVMVKGIKLKSEPAIELAGEAGEEVQLTCMVSGNPPPQINWVKMSGEESTDLEQQPQASTSGNEYTSILKVGPLTAEMSKAVYECRAGNEVDSVMSRYTLPEIQQASASPTAGIIIGILVALLVIAVIVAVLYNKGIICKKGEKGDENAEDIAVEINKEEPPADADVEAGKPEETPAAAAEKEELLNGNGDP</sequence>
<feature type="chain" id="PRO_5046694294" description="Ig-like domain-containing protein" evidence="3">
    <location>
        <begin position="18"/>
        <end position="616"/>
    </location>
</feature>
<reference evidence="5 6" key="1">
    <citation type="submission" date="2024-02" db="EMBL/GenBank/DDBJ databases">
        <authorList>
            <person name="Daric V."/>
            <person name="Darras S."/>
        </authorList>
    </citation>
    <scope>NUCLEOTIDE SEQUENCE [LARGE SCALE GENOMIC DNA]</scope>
</reference>
<keyword evidence="2" id="KW-0812">Transmembrane</keyword>
<dbReference type="Gene3D" id="2.60.40.10">
    <property type="entry name" value="Immunoglobulins"/>
    <property type="match status" value="5"/>
</dbReference>
<feature type="signal peptide" evidence="3">
    <location>
        <begin position="1"/>
        <end position="17"/>
    </location>
</feature>
<dbReference type="EMBL" id="CAWYQH010000141">
    <property type="protein sequence ID" value="CAK8694125.1"/>
    <property type="molecule type" value="Genomic_DNA"/>
</dbReference>
<feature type="region of interest" description="Disordered" evidence="1">
    <location>
        <begin position="181"/>
        <end position="201"/>
    </location>
</feature>
<keyword evidence="2" id="KW-1133">Transmembrane helix</keyword>
<dbReference type="InterPro" id="IPR036179">
    <property type="entry name" value="Ig-like_dom_sf"/>
</dbReference>
<dbReference type="Proteomes" id="UP001642483">
    <property type="component" value="Unassembled WGS sequence"/>
</dbReference>
<dbReference type="Pfam" id="PF13927">
    <property type="entry name" value="Ig_3"/>
    <property type="match status" value="2"/>
</dbReference>
<dbReference type="PANTHER" id="PTHR45889">
    <property type="entry name" value="IG-LIKE DOMAIN-CONTAINING PROTEIN"/>
    <property type="match status" value="1"/>
</dbReference>
<keyword evidence="3" id="KW-0732">Signal</keyword>
<dbReference type="SMART" id="SM00409">
    <property type="entry name" value="IG"/>
    <property type="match status" value="4"/>
</dbReference>